<protein>
    <submittedName>
        <fullName evidence="2">Membrane protein</fullName>
    </submittedName>
</protein>
<accession>A0ABS2ST48</accession>
<feature type="transmembrane region" description="Helical" evidence="1">
    <location>
        <begin position="41"/>
        <end position="59"/>
    </location>
</feature>
<keyword evidence="1" id="KW-1133">Transmembrane helix</keyword>
<name>A0ABS2ST48_9BACI</name>
<sequence length="119" mass="13488">MLRSIGLYVFASLFFLAGVGHFVIDSFFIDAMPGWVPFRAAIVYLSGVVEMLLAVLLVYKPTRAKAGVWTALFLILVFPVNLYMAFTPSQYDLPAFALWLRLPLQFVLIWWVLKGTKPN</sequence>
<keyword evidence="3" id="KW-1185">Reference proteome</keyword>
<feature type="transmembrane region" description="Helical" evidence="1">
    <location>
        <begin position="7"/>
        <end position="29"/>
    </location>
</feature>
<dbReference type="EMBL" id="JAFBCV010000005">
    <property type="protein sequence ID" value="MBM7838664.1"/>
    <property type="molecule type" value="Genomic_DNA"/>
</dbReference>
<proteinExistence type="predicted"/>
<comment type="caution">
    <text evidence="2">The sequence shown here is derived from an EMBL/GenBank/DDBJ whole genome shotgun (WGS) entry which is preliminary data.</text>
</comment>
<dbReference type="RefSeq" id="WP_204465892.1">
    <property type="nucleotide sequence ID" value="NZ_JAFBCV010000005.1"/>
</dbReference>
<keyword evidence="1" id="KW-0812">Transmembrane</keyword>
<gene>
    <name evidence="2" type="ORF">JOC54_001923</name>
</gene>
<feature type="transmembrane region" description="Helical" evidence="1">
    <location>
        <begin position="96"/>
        <end position="113"/>
    </location>
</feature>
<feature type="transmembrane region" description="Helical" evidence="1">
    <location>
        <begin position="66"/>
        <end position="84"/>
    </location>
</feature>
<dbReference type="Proteomes" id="UP001179280">
    <property type="component" value="Unassembled WGS sequence"/>
</dbReference>
<dbReference type="PANTHER" id="PTHR36974">
    <property type="entry name" value="MEMBRANE PROTEIN-RELATED"/>
    <property type="match status" value="1"/>
</dbReference>
<reference evidence="2" key="1">
    <citation type="submission" date="2021-01" db="EMBL/GenBank/DDBJ databases">
        <title>Genomic Encyclopedia of Type Strains, Phase IV (KMG-IV): sequencing the most valuable type-strain genomes for metagenomic binning, comparative biology and taxonomic classification.</title>
        <authorList>
            <person name="Goeker M."/>
        </authorList>
    </citation>
    <scope>NUCLEOTIDE SEQUENCE</scope>
    <source>
        <strain evidence="2">DSM 21943</strain>
    </source>
</reference>
<keyword evidence="1" id="KW-0472">Membrane</keyword>
<organism evidence="2 3">
    <name type="scientific">Shouchella xiaoxiensis</name>
    <dbReference type="NCBI Taxonomy" id="766895"/>
    <lineage>
        <taxon>Bacteria</taxon>
        <taxon>Bacillati</taxon>
        <taxon>Bacillota</taxon>
        <taxon>Bacilli</taxon>
        <taxon>Bacillales</taxon>
        <taxon>Bacillaceae</taxon>
        <taxon>Shouchella</taxon>
    </lineage>
</organism>
<evidence type="ECO:0000313" key="3">
    <source>
        <dbReference type="Proteomes" id="UP001179280"/>
    </source>
</evidence>
<dbReference type="PANTHER" id="PTHR36974:SF1">
    <property type="entry name" value="DOXX FAMILY MEMBRANE PROTEIN"/>
    <property type="match status" value="1"/>
</dbReference>
<evidence type="ECO:0000313" key="2">
    <source>
        <dbReference type="EMBL" id="MBM7838664.1"/>
    </source>
</evidence>
<evidence type="ECO:0000256" key="1">
    <source>
        <dbReference type="SAM" id="Phobius"/>
    </source>
</evidence>